<comment type="caution">
    <text evidence="2">The sequence shown here is derived from an EMBL/GenBank/DDBJ whole genome shotgun (WGS) entry which is preliminary data.</text>
</comment>
<gene>
    <name evidence="2" type="ORF">HNQ40_002906</name>
</gene>
<dbReference type="AlphaFoldDB" id="A0A7X0LL39"/>
<evidence type="ECO:0000313" key="3">
    <source>
        <dbReference type="Proteomes" id="UP000541810"/>
    </source>
</evidence>
<accession>A0A7X0LL39</accession>
<feature type="transmembrane region" description="Helical" evidence="1">
    <location>
        <begin position="15"/>
        <end position="34"/>
    </location>
</feature>
<dbReference type="EMBL" id="JACHGY010000001">
    <property type="protein sequence ID" value="MBB6431100.1"/>
    <property type="molecule type" value="Genomic_DNA"/>
</dbReference>
<organism evidence="2 3">
    <name type="scientific">Algisphaera agarilytica</name>
    <dbReference type="NCBI Taxonomy" id="1385975"/>
    <lineage>
        <taxon>Bacteria</taxon>
        <taxon>Pseudomonadati</taxon>
        <taxon>Planctomycetota</taxon>
        <taxon>Phycisphaerae</taxon>
        <taxon>Phycisphaerales</taxon>
        <taxon>Phycisphaeraceae</taxon>
        <taxon>Algisphaera</taxon>
    </lineage>
</organism>
<reference evidence="2 3" key="1">
    <citation type="submission" date="2020-08" db="EMBL/GenBank/DDBJ databases">
        <title>Genomic Encyclopedia of Type Strains, Phase IV (KMG-IV): sequencing the most valuable type-strain genomes for metagenomic binning, comparative biology and taxonomic classification.</title>
        <authorList>
            <person name="Goeker M."/>
        </authorList>
    </citation>
    <scope>NUCLEOTIDE SEQUENCE [LARGE SCALE GENOMIC DNA]</scope>
    <source>
        <strain evidence="2 3">DSM 103725</strain>
    </source>
</reference>
<evidence type="ECO:0000313" key="2">
    <source>
        <dbReference type="EMBL" id="MBB6431100.1"/>
    </source>
</evidence>
<sequence length="189" mass="20737">MVAAKLRGFLNQHSAIATIVAVALLVLALAIIVLQNNKQMVFDYEVYYYDLNTQKIFAAHVSLSTPFDNGAGLYDYDDGMKGSAVRATVLTCGDPSQIKEGMSLAEIREVGGEITYLERRSPHALALEAKVQAGIEPSMDEMGYDFFGSIIASPDDLVWYSMESEGGMRIFSETPPHCEAEQVPQICFP</sequence>
<dbReference type="RefSeq" id="WP_184678595.1">
    <property type="nucleotide sequence ID" value="NZ_JACHGY010000001.1"/>
</dbReference>
<keyword evidence="1" id="KW-1133">Transmembrane helix</keyword>
<keyword evidence="3" id="KW-1185">Reference proteome</keyword>
<protein>
    <submittedName>
        <fullName evidence="2">Uncharacterized protein</fullName>
    </submittedName>
</protein>
<keyword evidence="1" id="KW-0812">Transmembrane</keyword>
<proteinExistence type="predicted"/>
<keyword evidence="1" id="KW-0472">Membrane</keyword>
<evidence type="ECO:0000256" key="1">
    <source>
        <dbReference type="SAM" id="Phobius"/>
    </source>
</evidence>
<name>A0A7X0LL39_9BACT</name>
<dbReference type="Proteomes" id="UP000541810">
    <property type="component" value="Unassembled WGS sequence"/>
</dbReference>